<dbReference type="PROSITE" id="PS51257">
    <property type="entry name" value="PROKAR_LIPOPROTEIN"/>
    <property type="match status" value="1"/>
</dbReference>
<evidence type="ECO:0000313" key="12">
    <source>
        <dbReference type="EMBL" id="WWD79981.1"/>
    </source>
</evidence>
<evidence type="ECO:0000256" key="3">
    <source>
        <dbReference type="ARBA" id="ARBA00007171"/>
    </source>
</evidence>
<dbReference type="InterPro" id="IPR050515">
    <property type="entry name" value="Beta-lactam/transpept"/>
</dbReference>
<dbReference type="InterPro" id="IPR012338">
    <property type="entry name" value="Beta-lactam/transpept-like"/>
</dbReference>
<keyword evidence="13" id="KW-1185">Reference proteome</keyword>
<comment type="pathway">
    <text evidence="2">Cell wall biogenesis; peptidoglycan biosynthesis.</text>
</comment>
<dbReference type="Pfam" id="PF00905">
    <property type="entry name" value="Transpeptidase"/>
    <property type="match status" value="1"/>
</dbReference>
<feature type="signal peptide" evidence="8">
    <location>
        <begin position="1"/>
        <end position="17"/>
    </location>
</feature>
<dbReference type="EMBL" id="CP144914">
    <property type="protein sequence ID" value="WWD79981.1"/>
    <property type="molecule type" value="Genomic_DNA"/>
</dbReference>
<dbReference type="Gene3D" id="3.30.1390.30">
    <property type="entry name" value="Penicillin-binding protein 2a, domain 3"/>
    <property type="match status" value="1"/>
</dbReference>
<dbReference type="GO" id="GO:0046677">
    <property type="term" value="P:response to antibiotic"/>
    <property type="evidence" value="ECO:0007669"/>
    <property type="project" value="InterPro"/>
</dbReference>
<comment type="subcellular location">
    <subcellularLocation>
        <location evidence="1">Membrane</location>
    </subcellularLocation>
</comment>
<dbReference type="Pfam" id="PF03717">
    <property type="entry name" value="PBP_dimer"/>
    <property type="match status" value="1"/>
</dbReference>
<sequence>MKRKVTGLLLISAAGLAACSNEDPADPEDTLDAYLESWNSGSYEEMPNYLTASSEQEINSFDWDFAERYSDIYEALSVTIEDITYEARDFEEEDINLEELEEISYPVTVDMETAAGSLSYETEVELEKIVDEEEDTEEWQTTWQPQHLMAGLEEPDEQVAIEREEPVRGEIFDRTGEPLAVNGEIARVAVVPEAAEDTEEAAAEVASVLDLNEEQTIEAASAYPDNPDWAAPVQDLPTGDERIDELLEISGVSVSTVEGREYPYGEVSGALIGYIGAMTAEELEEVDEGYSSTSALGKSGVELIKEEELRGTTGVEIAIQNEAGETRRIVQSVEAEAGTDVTLTIDIDMQQEMAEIIGEDSGTGVVMNPQNGETLVLASEPSVDSNLRYLGLPDPRAEELETPEILTERRFQRAYSPGSVWKPFTAVAGLEAGTLDPEEALDIDGARWQPDDSWGGYQVTRVNEDVDSVDLEAAMSYSDNIYFARQALALGADEMKSWGERFGMEDTFPFDFPLHASQLANEGFDNEILLADSGYGQGEVELPPVHLNALYSMFIREGEVAQPMLFEDSEKTSSGVTDSETAGLVRETLINVVEDENGTAHRPDPGHGRSLAGKTGTAELKSDQTVEDGEQIGWYTSFDYEQEDYVTTMMIQNVEEYGGSGYVVDLANEFWETLDE</sequence>
<dbReference type="SUPFAM" id="SSF56601">
    <property type="entry name" value="beta-lactamase/transpeptidase-like"/>
    <property type="match status" value="1"/>
</dbReference>
<dbReference type="RefSeq" id="WP_187254447.1">
    <property type="nucleotide sequence ID" value="NZ_CP144914.1"/>
</dbReference>
<evidence type="ECO:0000259" key="9">
    <source>
        <dbReference type="Pfam" id="PF00905"/>
    </source>
</evidence>
<dbReference type="AlphaFoldDB" id="A0AAJ8LTJ6"/>
<dbReference type="PANTHER" id="PTHR30627:SF25">
    <property type="entry name" value="PENICILLIN-BINDING PROTEIN 3"/>
    <property type="match status" value="1"/>
</dbReference>
<dbReference type="GO" id="GO:0008658">
    <property type="term" value="F:penicillin binding"/>
    <property type="evidence" value="ECO:0007669"/>
    <property type="project" value="InterPro"/>
</dbReference>
<keyword evidence="8" id="KW-0732">Signal</keyword>
<evidence type="ECO:0000256" key="1">
    <source>
        <dbReference type="ARBA" id="ARBA00004370"/>
    </source>
</evidence>
<accession>A0AAJ8LTJ6</accession>
<evidence type="ECO:0000256" key="2">
    <source>
        <dbReference type="ARBA" id="ARBA00004752"/>
    </source>
</evidence>
<feature type="compositionally biased region" description="Basic and acidic residues" evidence="7">
    <location>
        <begin position="598"/>
        <end position="607"/>
    </location>
</feature>
<protein>
    <recommendedName>
        <fullName evidence="4">serine-type D-Ala-D-Ala carboxypeptidase</fullName>
        <ecNumber evidence="4">3.4.16.4</ecNumber>
    </recommendedName>
</protein>
<evidence type="ECO:0000259" key="11">
    <source>
        <dbReference type="Pfam" id="PF05223"/>
    </source>
</evidence>
<feature type="domain" description="NTF2-like N-terminal transpeptidase" evidence="11">
    <location>
        <begin position="27"/>
        <end position="154"/>
    </location>
</feature>
<dbReference type="InterPro" id="IPR005311">
    <property type="entry name" value="PBP_dimer"/>
</dbReference>
<dbReference type="InterPro" id="IPR001460">
    <property type="entry name" value="PCN-bd_Tpept"/>
</dbReference>
<dbReference type="SUPFAM" id="SSF54427">
    <property type="entry name" value="NTF2-like"/>
    <property type="match status" value="1"/>
</dbReference>
<dbReference type="Gene3D" id="3.40.710.10">
    <property type="entry name" value="DD-peptidase/beta-lactamase superfamily"/>
    <property type="match status" value="1"/>
</dbReference>
<feature type="domain" description="Penicillin-binding protein dimerisation" evidence="10">
    <location>
        <begin position="165"/>
        <end position="326"/>
    </location>
</feature>
<dbReference type="Pfam" id="PF05223">
    <property type="entry name" value="MecA_N"/>
    <property type="match status" value="1"/>
</dbReference>
<dbReference type="EC" id="3.4.16.4" evidence="4"/>
<dbReference type="SUPFAM" id="SSF56519">
    <property type="entry name" value="Penicillin binding protein dimerisation domain"/>
    <property type="match status" value="1"/>
</dbReference>
<name>A0AAJ8LTJ6_9BACI</name>
<evidence type="ECO:0000259" key="10">
    <source>
        <dbReference type="Pfam" id="PF03717"/>
    </source>
</evidence>
<feature type="region of interest" description="Disordered" evidence="7">
    <location>
        <begin position="597"/>
        <end position="626"/>
    </location>
</feature>
<dbReference type="GO" id="GO:0005886">
    <property type="term" value="C:plasma membrane"/>
    <property type="evidence" value="ECO:0007669"/>
    <property type="project" value="TreeGrafter"/>
</dbReference>
<dbReference type="InterPro" id="IPR036138">
    <property type="entry name" value="PBP_dimer_sf"/>
</dbReference>
<dbReference type="PANTHER" id="PTHR30627">
    <property type="entry name" value="PEPTIDOGLYCAN D,D-TRANSPEPTIDASE"/>
    <property type="match status" value="1"/>
</dbReference>
<evidence type="ECO:0000256" key="6">
    <source>
        <dbReference type="ARBA" id="ARBA00034000"/>
    </source>
</evidence>
<keyword evidence="5" id="KW-0472">Membrane</keyword>
<evidence type="ECO:0000256" key="4">
    <source>
        <dbReference type="ARBA" id="ARBA00012448"/>
    </source>
</evidence>
<dbReference type="InterPro" id="IPR007887">
    <property type="entry name" value="MecA_N"/>
</dbReference>
<feature type="chain" id="PRO_5042529559" description="serine-type D-Ala-D-Ala carboxypeptidase" evidence="8">
    <location>
        <begin position="18"/>
        <end position="676"/>
    </location>
</feature>
<feature type="domain" description="Penicillin-binding protein transpeptidase" evidence="9">
    <location>
        <begin position="362"/>
        <end position="668"/>
    </location>
</feature>
<evidence type="ECO:0000313" key="13">
    <source>
        <dbReference type="Proteomes" id="UP000321816"/>
    </source>
</evidence>
<evidence type="ECO:0000256" key="5">
    <source>
        <dbReference type="ARBA" id="ARBA00023136"/>
    </source>
</evidence>
<dbReference type="Proteomes" id="UP000321816">
    <property type="component" value="Chromosome"/>
</dbReference>
<gene>
    <name evidence="12" type="ORF">FTX54_016560</name>
</gene>
<dbReference type="Gene3D" id="3.10.450.100">
    <property type="entry name" value="NTF2-like, domain 1"/>
    <property type="match status" value="1"/>
</dbReference>
<evidence type="ECO:0000256" key="8">
    <source>
        <dbReference type="SAM" id="SignalP"/>
    </source>
</evidence>
<comment type="similarity">
    <text evidence="3">Belongs to the transpeptidase family.</text>
</comment>
<organism evidence="12 13">
    <name type="scientific">Alkalicoccus halolimnae</name>
    <dbReference type="NCBI Taxonomy" id="1667239"/>
    <lineage>
        <taxon>Bacteria</taxon>
        <taxon>Bacillati</taxon>
        <taxon>Bacillota</taxon>
        <taxon>Bacilli</taxon>
        <taxon>Bacillales</taxon>
        <taxon>Bacillaceae</taxon>
        <taxon>Alkalicoccus</taxon>
    </lineage>
</organism>
<dbReference type="GO" id="GO:0009002">
    <property type="term" value="F:serine-type D-Ala-D-Ala carboxypeptidase activity"/>
    <property type="evidence" value="ECO:0007669"/>
    <property type="project" value="UniProtKB-EC"/>
</dbReference>
<evidence type="ECO:0000256" key="7">
    <source>
        <dbReference type="SAM" id="MobiDB-lite"/>
    </source>
</evidence>
<comment type="catalytic activity">
    <reaction evidence="6">
        <text>Preferential cleavage: (Ac)2-L-Lys-D-Ala-|-D-Ala. Also transpeptidation of peptidyl-alanyl moieties that are N-acyl substituents of D-alanine.</text>
        <dbReference type="EC" id="3.4.16.4"/>
    </reaction>
</comment>
<dbReference type="GO" id="GO:0071555">
    <property type="term" value="P:cell wall organization"/>
    <property type="evidence" value="ECO:0007669"/>
    <property type="project" value="TreeGrafter"/>
</dbReference>
<dbReference type="GO" id="GO:0071972">
    <property type="term" value="F:peptidoglycan L,D-transpeptidase activity"/>
    <property type="evidence" value="ECO:0007669"/>
    <property type="project" value="TreeGrafter"/>
</dbReference>
<dbReference type="InterPro" id="IPR032710">
    <property type="entry name" value="NTF2-like_dom_sf"/>
</dbReference>
<dbReference type="KEGG" id="ahal:FTX54_016560"/>
<reference evidence="12 13" key="1">
    <citation type="submission" date="2024-01" db="EMBL/GenBank/DDBJ databases">
        <title>Complete Genome Sequence of Alkalicoccus halolimnae BZ-SZ-XJ29T, a Moderately Halophilic Bacterium Isolated from a Salt Lake.</title>
        <authorList>
            <person name="Zhao B."/>
        </authorList>
    </citation>
    <scope>NUCLEOTIDE SEQUENCE [LARGE SCALE GENOMIC DNA]</scope>
    <source>
        <strain evidence="12 13">BZ-SZ-XJ29</strain>
    </source>
</reference>
<proteinExistence type="inferred from homology"/>
<dbReference type="Gene3D" id="3.90.1310.10">
    <property type="entry name" value="Penicillin-binding protein 2a (Domain 2)"/>
    <property type="match status" value="1"/>
</dbReference>